<evidence type="ECO:0000313" key="4">
    <source>
        <dbReference type="Proteomes" id="UP000054350"/>
    </source>
</evidence>
<dbReference type="OrthoDB" id="5575043at2759"/>
<feature type="region of interest" description="Disordered" evidence="1">
    <location>
        <begin position="1"/>
        <end position="74"/>
    </location>
</feature>
<sequence>MDQYPVTGHAAPYPPVNAMPPNGVPGSVHSSREQIPDVRGPQLNTGSSASLRQDPPQPAQPALPPRDATAVKPHGGSKLAKWPVALAMGMIVTALVAAIVPALLVYQKTTETRELARYSLAAAAVARGRAPPRDYLGMEVRVSNVDVVQGVGTLALTKITPYGRFAVGGASAFLHEDMDLVVNGNRFTLYAGTPAQEIDAAFTFTGGQATMYPFNSHTATINLYAITESDRQQLAADLAAGNPPSPDTLVPLDLTVVGGAQPVALNVTVGTTGRSGALMAVALTVTQTPLTMAFSGMVFAAMWLVALTTVALAIDAVWSARKVDARAVVMGGIVLAAMPLVRNTQPGVGPMGSVVDLAGLYWNVGLLRDSSKAAQNQQQQQQQQTKVDEQYAARVDPMEPPTKPMM</sequence>
<feature type="region of interest" description="Disordered" evidence="1">
    <location>
        <begin position="372"/>
        <end position="406"/>
    </location>
</feature>
<dbReference type="InterPro" id="IPR027948">
    <property type="entry name" value="DUF4436"/>
</dbReference>
<keyword evidence="4" id="KW-1185">Reference proteome</keyword>
<organism evidence="3 4">
    <name type="scientific">Allomyces macrogynus (strain ATCC 38327)</name>
    <name type="common">Allomyces javanicus var. macrogynus</name>
    <dbReference type="NCBI Taxonomy" id="578462"/>
    <lineage>
        <taxon>Eukaryota</taxon>
        <taxon>Fungi</taxon>
        <taxon>Fungi incertae sedis</taxon>
        <taxon>Blastocladiomycota</taxon>
        <taxon>Blastocladiomycetes</taxon>
        <taxon>Blastocladiales</taxon>
        <taxon>Blastocladiaceae</taxon>
        <taxon>Allomyces</taxon>
    </lineage>
</organism>
<keyword evidence="2" id="KW-0472">Membrane</keyword>
<feature type="compositionally biased region" description="Pro residues" evidence="1">
    <location>
        <begin position="55"/>
        <end position="64"/>
    </location>
</feature>
<accession>A0A0L0S5X8</accession>
<dbReference type="Pfam" id="PF14494">
    <property type="entry name" value="DUF4436"/>
    <property type="match status" value="1"/>
</dbReference>
<name>A0A0L0S5X8_ALLM3</name>
<evidence type="ECO:0000256" key="2">
    <source>
        <dbReference type="SAM" id="Phobius"/>
    </source>
</evidence>
<evidence type="ECO:0000256" key="1">
    <source>
        <dbReference type="SAM" id="MobiDB-lite"/>
    </source>
</evidence>
<evidence type="ECO:0000313" key="3">
    <source>
        <dbReference type="EMBL" id="KNE57769.1"/>
    </source>
</evidence>
<feature type="transmembrane region" description="Helical" evidence="2">
    <location>
        <begin position="82"/>
        <end position="106"/>
    </location>
</feature>
<dbReference type="Proteomes" id="UP000054350">
    <property type="component" value="Unassembled WGS sequence"/>
</dbReference>
<gene>
    <name evidence="3" type="ORF">AMAG_04622</name>
</gene>
<reference evidence="3 4" key="1">
    <citation type="submission" date="2009-11" db="EMBL/GenBank/DDBJ databases">
        <title>Annotation of Allomyces macrogynus ATCC 38327.</title>
        <authorList>
            <consortium name="The Broad Institute Genome Sequencing Platform"/>
            <person name="Russ C."/>
            <person name="Cuomo C."/>
            <person name="Burger G."/>
            <person name="Gray M.W."/>
            <person name="Holland P.W.H."/>
            <person name="King N."/>
            <person name="Lang F.B.F."/>
            <person name="Roger A.J."/>
            <person name="Ruiz-Trillo I."/>
            <person name="Young S.K."/>
            <person name="Zeng Q."/>
            <person name="Gargeya S."/>
            <person name="Fitzgerald M."/>
            <person name="Haas B."/>
            <person name="Abouelleil A."/>
            <person name="Alvarado L."/>
            <person name="Arachchi H.M."/>
            <person name="Berlin A."/>
            <person name="Chapman S.B."/>
            <person name="Gearin G."/>
            <person name="Goldberg J."/>
            <person name="Griggs A."/>
            <person name="Gujja S."/>
            <person name="Hansen M."/>
            <person name="Heiman D."/>
            <person name="Howarth C."/>
            <person name="Larimer J."/>
            <person name="Lui A."/>
            <person name="MacDonald P.J.P."/>
            <person name="McCowen C."/>
            <person name="Montmayeur A."/>
            <person name="Murphy C."/>
            <person name="Neiman D."/>
            <person name="Pearson M."/>
            <person name="Priest M."/>
            <person name="Roberts A."/>
            <person name="Saif S."/>
            <person name="Shea T."/>
            <person name="Sisk P."/>
            <person name="Stolte C."/>
            <person name="Sykes S."/>
            <person name="Wortman J."/>
            <person name="Nusbaum C."/>
            <person name="Birren B."/>
        </authorList>
    </citation>
    <scope>NUCLEOTIDE SEQUENCE [LARGE SCALE GENOMIC DNA]</scope>
    <source>
        <strain evidence="3 4">ATCC 38327</strain>
    </source>
</reference>
<dbReference type="VEuPathDB" id="FungiDB:AMAG_04622"/>
<feature type="compositionally biased region" description="Low complexity" evidence="1">
    <location>
        <begin position="375"/>
        <end position="384"/>
    </location>
</feature>
<reference evidence="4" key="2">
    <citation type="submission" date="2009-11" db="EMBL/GenBank/DDBJ databases">
        <title>The Genome Sequence of Allomyces macrogynus strain ATCC 38327.</title>
        <authorList>
            <consortium name="The Broad Institute Genome Sequencing Platform"/>
            <person name="Russ C."/>
            <person name="Cuomo C."/>
            <person name="Shea T."/>
            <person name="Young S.K."/>
            <person name="Zeng Q."/>
            <person name="Koehrsen M."/>
            <person name="Haas B."/>
            <person name="Borodovsky M."/>
            <person name="Guigo R."/>
            <person name="Alvarado L."/>
            <person name="Berlin A."/>
            <person name="Borenstein D."/>
            <person name="Chen Z."/>
            <person name="Engels R."/>
            <person name="Freedman E."/>
            <person name="Gellesch M."/>
            <person name="Goldberg J."/>
            <person name="Griggs A."/>
            <person name="Gujja S."/>
            <person name="Heiman D."/>
            <person name="Hepburn T."/>
            <person name="Howarth C."/>
            <person name="Jen D."/>
            <person name="Larson L."/>
            <person name="Lewis B."/>
            <person name="Mehta T."/>
            <person name="Park D."/>
            <person name="Pearson M."/>
            <person name="Roberts A."/>
            <person name="Saif S."/>
            <person name="Shenoy N."/>
            <person name="Sisk P."/>
            <person name="Stolte C."/>
            <person name="Sykes S."/>
            <person name="Walk T."/>
            <person name="White J."/>
            <person name="Yandava C."/>
            <person name="Burger G."/>
            <person name="Gray M.W."/>
            <person name="Holland P.W.H."/>
            <person name="King N."/>
            <person name="Lang F.B.F."/>
            <person name="Roger A.J."/>
            <person name="Ruiz-Trillo I."/>
            <person name="Lander E."/>
            <person name="Nusbaum C."/>
        </authorList>
    </citation>
    <scope>NUCLEOTIDE SEQUENCE [LARGE SCALE GENOMIC DNA]</scope>
    <source>
        <strain evidence="4">ATCC 38327</strain>
    </source>
</reference>
<keyword evidence="2" id="KW-1133">Transmembrane helix</keyword>
<feature type="transmembrane region" description="Helical" evidence="2">
    <location>
        <begin position="297"/>
        <end position="319"/>
    </location>
</feature>
<proteinExistence type="predicted"/>
<protein>
    <submittedName>
        <fullName evidence="3">Uncharacterized protein</fullName>
    </submittedName>
</protein>
<dbReference type="EMBL" id="GG745332">
    <property type="protein sequence ID" value="KNE57769.1"/>
    <property type="molecule type" value="Genomic_DNA"/>
</dbReference>
<dbReference type="eggNOG" id="ENOG502SY7G">
    <property type="taxonomic scope" value="Eukaryota"/>
</dbReference>
<dbReference type="AlphaFoldDB" id="A0A0L0S5X8"/>
<keyword evidence="2" id="KW-0812">Transmembrane</keyword>